<protein>
    <recommendedName>
        <fullName evidence="3">HTH cro/C1-type domain-containing protein</fullName>
    </recommendedName>
</protein>
<dbReference type="Proteomes" id="UP000013785">
    <property type="component" value="Unassembled WGS sequence"/>
</dbReference>
<evidence type="ECO:0000313" key="2">
    <source>
        <dbReference type="Proteomes" id="UP000013785"/>
    </source>
</evidence>
<dbReference type="AlphaFoldDB" id="R3W2Y0"/>
<dbReference type="EMBL" id="AJAT01000017">
    <property type="protein sequence ID" value="EOL42012.1"/>
    <property type="molecule type" value="Genomic_DNA"/>
</dbReference>
<reference evidence="1 2" key="1">
    <citation type="submission" date="2013-02" db="EMBL/GenBank/DDBJ databases">
        <title>The Genome Sequence of Enterococcus phoeniculicola BAA-412.</title>
        <authorList>
            <consortium name="The Broad Institute Genome Sequencing Platform"/>
            <consortium name="The Broad Institute Genome Sequencing Center for Infectious Disease"/>
            <person name="Earl A.M."/>
            <person name="Gilmore M.S."/>
            <person name="Lebreton F."/>
            <person name="Walker B."/>
            <person name="Young S.K."/>
            <person name="Zeng Q."/>
            <person name="Gargeya S."/>
            <person name="Fitzgerald M."/>
            <person name="Haas B."/>
            <person name="Abouelleil A."/>
            <person name="Alvarado L."/>
            <person name="Arachchi H.M."/>
            <person name="Berlin A.M."/>
            <person name="Chapman S.B."/>
            <person name="Dewar J."/>
            <person name="Goldberg J."/>
            <person name="Griggs A."/>
            <person name="Gujja S."/>
            <person name="Hansen M."/>
            <person name="Howarth C."/>
            <person name="Imamovic A."/>
            <person name="Larimer J."/>
            <person name="McCowan C."/>
            <person name="Murphy C."/>
            <person name="Neiman D."/>
            <person name="Pearson M."/>
            <person name="Priest M."/>
            <person name="Roberts A."/>
            <person name="Saif S."/>
            <person name="Shea T."/>
            <person name="Sisk P."/>
            <person name="Sykes S."/>
            <person name="Wortman J."/>
            <person name="Nusbaum C."/>
            <person name="Birren B."/>
        </authorList>
    </citation>
    <scope>NUCLEOTIDE SEQUENCE [LARGE SCALE GENOMIC DNA]</scope>
    <source>
        <strain evidence="1 2">ATCC BAA-412</strain>
    </source>
</reference>
<accession>R3W2Y0</accession>
<keyword evidence="2" id="KW-1185">Reference proteome</keyword>
<comment type="caution">
    <text evidence="1">The sequence shown here is derived from an EMBL/GenBank/DDBJ whole genome shotgun (WGS) entry which is preliminary data.</text>
</comment>
<evidence type="ECO:0000313" key="1">
    <source>
        <dbReference type="EMBL" id="EOL42012.1"/>
    </source>
</evidence>
<dbReference type="PATRIC" id="fig|1158610.3.peg.2336"/>
<sequence>MIVNTKDIKWLLENRTQYFISKETGITQSKLSNLKNGKIDIGNLSIRIGAKLTELAIQEQNSTPEK</sequence>
<evidence type="ECO:0008006" key="3">
    <source>
        <dbReference type="Google" id="ProtNLM"/>
    </source>
</evidence>
<organism evidence="1 2">
    <name type="scientific">Enterococcus phoeniculicola ATCC BAA-412</name>
    <dbReference type="NCBI Taxonomy" id="1158610"/>
    <lineage>
        <taxon>Bacteria</taxon>
        <taxon>Bacillati</taxon>
        <taxon>Bacillota</taxon>
        <taxon>Bacilli</taxon>
        <taxon>Lactobacillales</taxon>
        <taxon>Enterococcaceae</taxon>
        <taxon>Enterococcus</taxon>
    </lineage>
</organism>
<dbReference type="RefSeq" id="WP_010769004.1">
    <property type="nucleotide sequence ID" value="NZ_ASWE01000001.1"/>
</dbReference>
<dbReference type="OrthoDB" id="2229394at2"/>
<dbReference type="eggNOG" id="ENOG5033D0X">
    <property type="taxonomic scope" value="Bacteria"/>
</dbReference>
<gene>
    <name evidence="1" type="ORF">UC3_02360</name>
</gene>
<name>R3W2Y0_9ENTE</name>
<dbReference type="HOGENOM" id="CLU_175620_1_0_9"/>
<proteinExistence type="predicted"/>